<organism evidence="1 2">
    <name type="scientific">Aspergillus homomorphus (strain CBS 101889)</name>
    <dbReference type="NCBI Taxonomy" id="1450537"/>
    <lineage>
        <taxon>Eukaryota</taxon>
        <taxon>Fungi</taxon>
        <taxon>Dikarya</taxon>
        <taxon>Ascomycota</taxon>
        <taxon>Pezizomycotina</taxon>
        <taxon>Eurotiomycetes</taxon>
        <taxon>Eurotiomycetidae</taxon>
        <taxon>Eurotiales</taxon>
        <taxon>Aspergillaceae</taxon>
        <taxon>Aspergillus</taxon>
        <taxon>Aspergillus subgen. Circumdati</taxon>
    </lineage>
</organism>
<evidence type="ECO:0000313" key="1">
    <source>
        <dbReference type="EMBL" id="RAL10979.1"/>
    </source>
</evidence>
<keyword evidence="2" id="KW-1185">Reference proteome</keyword>
<dbReference type="VEuPathDB" id="FungiDB:BO97DRAFT_109364"/>
<evidence type="ECO:0000313" key="2">
    <source>
        <dbReference type="Proteomes" id="UP000248961"/>
    </source>
</evidence>
<proteinExistence type="predicted"/>
<reference evidence="1 2" key="1">
    <citation type="submission" date="2018-02" db="EMBL/GenBank/DDBJ databases">
        <title>The genomes of Aspergillus section Nigri reveals drivers in fungal speciation.</title>
        <authorList>
            <consortium name="DOE Joint Genome Institute"/>
            <person name="Vesth T.C."/>
            <person name="Nybo J."/>
            <person name="Theobald S."/>
            <person name="Brandl J."/>
            <person name="Frisvad J.C."/>
            <person name="Nielsen K.F."/>
            <person name="Lyhne E.K."/>
            <person name="Kogle M.E."/>
            <person name="Kuo A."/>
            <person name="Riley R."/>
            <person name="Clum A."/>
            <person name="Nolan M."/>
            <person name="Lipzen A."/>
            <person name="Salamov A."/>
            <person name="Henrissat B."/>
            <person name="Wiebenga A."/>
            <person name="De vries R.P."/>
            <person name="Grigoriev I.V."/>
            <person name="Mortensen U.H."/>
            <person name="Andersen M.R."/>
            <person name="Baker S.E."/>
        </authorList>
    </citation>
    <scope>NUCLEOTIDE SEQUENCE [LARGE SCALE GENOMIC DNA]</scope>
    <source>
        <strain evidence="1 2">CBS 101889</strain>
    </source>
</reference>
<sequence>MTPGTRFPRVYEGTSRDLEELSGPCWTAAGGILPRICRPVRNCDEWSNEELALVPDSLRDRVGSRQFSCYSMEPRVASQAPQVGRGEASQQARPMWSHNWQGQVANKRCQGGRKEKKVKITRRRKAIESVPDDYLLGWMDPVIIVDRMGAHLFFSYAAKEGTVSQALNRLESMISQSALGLMLVGLV</sequence>
<dbReference type="Proteomes" id="UP000248961">
    <property type="component" value="Unassembled WGS sequence"/>
</dbReference>
<dbReference type="GeneID" id="37194181"/>
<dbReference type="AlphaFoldDB" id="A0A395HTZ7"/>
<protein>
    <submittedName>
        <fullName evidence="1">Uncharacterized protein</fullName>
    </submittedName>
</protein>
<dbReference type="EMBL" id="KZ824291">
    <property type="protein sequence ID" value="RAL10979.1"/>
    <property type="molecule type" value="Genomic_DNA"/>
</dbReference>
<dbReference type="RefSeq" id="XP_025550133.1">
    <property type="nucleotide sequence ID" value="XM_025689892.1"/>
</dbReference>
<accession>A0A395HTZ7</accession>
<gene>
    <name evidence="1" type="ORF">BO97DRAFT_109364</name>
</gene>
<name>A0A395HTZ7_ASPHC</name>